<accession>A0A1E1K3A8</accession>
<name>A0A1E1K3A8_9HELO</name>
<protein>
    <submittedName>
        <fullName evidence="2">Uncharacterized protein</fullName>
    </submittedName>
</protein>
<evidence type="ECO:0000313" key="3">
    <source>
        <dbReference type="Proteomes" id="UP000178912"/>
    </source>
</evidence>
<gene>
    <name evidence="2" type="ORF">RAG0_03159</name>
</gene>
<dbReference type="AlphaFoldDB" id="A0A1E1K3A8"/>
<feature type="compositionally biased region" description="Basic and acidic residues" evidence="1">
    <location>
        <begin position="11"/>
        <end position="22"/>
    </location>
</feature>
<evidence type="ECO:0000256" key="1">
    <source>
        <dbReference type="SAM" id="MobiDB-lite"/>
    </source>
</evidence>
<dbReference type="Proteomes" id="UP000178912">
    <property type="component" value="Unassembled WGS sequence"/>
</dbReference>
<dbReference type="EMBL" id="FJUX01000012">
    <property type="protein sequence ID" value="CZS92549.1"/>
    <property type="molecule type" value="Genomic_DNA"/>
</dbReference>
<reference evidence="3" key="1">
    <citation type="submission" date="2016-03" db="EMBL/GenBank/DDBJ databases">
        <authorList>
            <person name="Guldener U."/>
        </authorList>
    </citation>
    <scope>NUCLEOTIDE SEQUENCE [LARGE SCALE GENOMIC DNA]</scope>
    <source>
        <strain evidence="3">04CH-RAC-A.6.1</strain>
    </source>
</reference>
<organism evidence="2 3">
    <name type="scientific">Rhynchosporium agropyri</name>
    <dbReference type="NCBI Taxonomy" id="914238"/>
    <lineage>
        <taxon>Eukaryota</taxon>
        <taxon>Fungi</taxon>
        <taxon>Dikarya</taxon>
        <taxon>Ascomycota</taxon>
        <taxon>Pezizomycotina</taxon>
        <taxon>Leotiomycetes</taxon>
        <taxon>Helotiales</taxon>
        <taxon>Ploettnerulaceae</taxon>
        <taxon>Rhynchosporium</taxon>
    </lineage>
</organism>
<evidence type="ECO:0000313" key="2">
    <source>
        <dbReference type="EMBL" id="CZS92549.1"/>
    </source>
</evidence>
<sequence length="83" mass="9093">MAPIEMTAKTEQPETSHVDGKPETAQNRSTDKSTAGNLQQTISQADKLTEPATEAIIQEATLSRDDLPVKVFQPVPFVAERKE</sequence>
<feature type="region of interest" description="Disordered" evidence="1">
    <location>
        <begin position="1"/>
        <end position="49"/>
    </location>
</feature>
<feature type="compositionally biased region" description="Polar residues" evidence="1">
    <location>
        <begin position="24"/>
        <end position="46"/>
    </location>
</feature>
<proteinExistence type="predicted"/>
<keyword evidence="3" id="KW-1185">Reference proteome</keyword>
<dbReference type="OrthoDB" id="3549934at2759"/>